<feature type="chain" id="PRO_5042124801" evidence="4">
    <location>
        <begin position="21"/>
        <end position="356"/>
    </location>
</feature>
<protein>
    <submittedName>
        <fullName evidence="6">RNA pseudouridine synthase</fullName>
        <ecNumber evidence="6">5.4.99.-</ecNumber>
    </submittedName>
</protein>
<dbReference type="PROSITE" id="PS01149">
    <property type="entry name" value="PSI_RSU"/>
    <property type="match status" value="1"/>
</dbReference>
<dbReference type="Gene3D" id="3.30.2350.10">
    <property type="entry name" value="Pseudouridine synthase"/>
    <property type="match status" value="1"/>
</dbReference>
<evidence type="ECO:0000313" key="7">
    <source>
        <dbReference type="Proteomes" id="UP001224775"/>
    </source>
</evidence>
<feature type="compositionally biased region" description="Polar residues" evidence="3">
    <location>
        <begin position="38"/>
        <end position="50"/>
    </location>
</feature>
<comment type="caution">
    <text evidence="6">The sequence shown here is derived from an EMBL/GenBank/DDBJ whole genome shotgun (WGS) entry which is preliminary data.</text>
</comment>
<keyword evidence="2 6" id="KW-0413">Isomerase</keyword>
<dbReference type="InterPro" id="IPR018496">
    <property type="entry name" value="PsdUridine_synth_RsuA/RluB_CS"/>
</dbReference>
<dbReference type="PANTHER" id="PTHR47683">
    <property type="entry name" value="PSEUDOURIDINE SYNTHASE FAMILY PROTEIN-RELATED"/>
    <property type="match status" value="1"/>
</dbReference>
<dbReference type="EMBL" id="JATAAI010000006">
    <property type="protein sequence ID" value="KAK1744817.1"/>
    <property type="molecule type" value="Genomic_DNA"/>
</dbReference>
<feature type="domain" description="Pseudouridine synthase RsuA/RluA-like" evidence="5">
    <location>
        <begin position="81"/>
        <end position="270"/>
    </location>
</feature>
<organism evidence="6 7">
    <name type="scientific">Skeletonema marinoi</name>
    <dbReference type="NCBI Taxonomy" id="267567"/>
    <lineage>
        <taxon>Eukaryota</taxon>
        <taxon>Sar</taxon>
        <taxon>Stramenopiles</taxon>
        <taxon>Ochrophyta</taxon>
        <taxon>Bacillariophyta</taxon>
        <taxon>Coscinodiscophyceae</taxon>
        <taxon>Thalassiosirophycidae</taxon>
        <taxon>Thalassiosirales</taxon>
        <taxon>Skeletonemataceae</taxon>
        <taxon>Skeletonema</taxon>
        <taxon>Skeletonema marinoi-dohrnii complex</taxon>
    </lineage>
</organism>
<sequence length="356" mass="39498">MMARISSVLLCFFWATGILAFQNSHRIKRHNVEATSALQSRARESYTSNPPRRDEVKRGSKQSIKPSIANNGKIKQERTVVIMYHKPPNVITSHSNADAISKTQTEQSRFTVYEDISTMKGFVGDQSRTGKELNFETATNIQSKLHAIGRLDAATTGLLLLTNDGNLVHQVTNPNAKQDNKQSKSVQKTYEALIMGHHELPEASTTVSANDETYPLVTLLEKGATLSPKHGGQTKPVDDLTILSHPTASTTLVSITISEGKNRQIRRMFHSIGSGVMKLHRVSVGKLSLAGLSSNHSTTELQEGEWRLLSEDEIRVGLGWECRWLDEVSPVAGGRRSRASGKPQPNTRSTKRRRRR</sequence>
<dbReference type="GO" id="GO:0006364">
    <property type="term" value="P:rRNA processing"/>
    <property type="evidence" value="ECO:0007669"/>
    <property type="project" value="UniProtKB-ARBA"/>
</dbReference>
<evidence type="ECO:0000256" key="2">
    <source>
        <dbReference type="ARBA" id="ARBA00023235"/>
    </source>
</evidence>
<feature type="signal peptide" evidence="4">
    <location>
        <begin position="1"/>
        <end position="20"/>
    </location>
</feature>
<reference evidence="6" key="1">
    <citation type="submission" date="2023-06" db="EMBL/GenBank/DDBJ databases">
        <title>Survivors Of The Sea: Transcriptome response of Skeletonema marinoi to long-term dormancy.</title>
        <authorList>
            <person name="Pinder M.I.M."/>
            <person name="Kourtchenko O."/>
            <person name="Robertson E.K."/>
            <person name="Larsson T."/>
            <person name="Maumus F."/>
            <person name="Osuna-Cruz C.M."/>
            <person name="Vancaester E."/>
            <person name="Stenow R."/>
            <person name="Vandepoele K."/>
            <person name="Ploug H."/>
            <person name="Bruchert V."/>
            <person name="Godhe A."/>
            <person name="Topel M."/>
        </authorList>
    </citation>
    <scope>NUCLEOTIDE SEQUENCE</scope>
    <source>
        <strain evidence="6">R05AC</strain>
    </source>
</reference>
<accession>A0AAD8YG43</accession>
<feature type="region of interest" description="Disordered" evidence="3">
    <location>
        <begin position="331"/>
        <end position="356"/>
    </location>
</feature>
<dbReference type="PANTHER" id="PTHR47683:SF2">
    <property type="entry name" value="RNA-BINDING S4 DOMAIN-CONTAINING PROTEIN"/>
    <property type="match status" value="1"/>
</dbReference>
<dbReference type="EC" id="5.4.99.-" evidence="6"/>
<gene>
    <name evidence="6" type="ORF">QTG54_004108</name>
</gene>
<dbReference type="Pfam" id="PF00849">
    <property type="entry name" value="PseudoU_synth_2"/>
    <property type="match status" value="1"/>
</dbReference>
<evidence type="ECO:0000259" key="5">
    <source>
        <dbReference type="Pfam" id="PF00849"/>
    </source>
</evidence>
<comment type="similarity">
    <text evidence="1">Belongs to the pseudouridine synthase RsuA family.</text>
</comment>
<keyword evidence="7" id="KW-1185">Reference proteome</keyword>
<dbReference type="Proteomes" id="UP001224775">
    <property type="component" value="Unassembled WGS sequence"/>
</dbReference>
<dbReference type="InterPro" id="IPR050343">
    <property type="entry name" value="RsuA_PseudoU_synthase"/>
</dbReference>
<name>A0AAD8YG43_9STRA</name>
<dbReference type="SUPFAM" id="SSF55120">
    <property type="entry name" value="Pseudouridine synthase"/>
    <property type="match status" value="1"/>
</dbReference>
<dbReference type="InterPro" id="IPR020103">
    <property type="entry name" value="PsdUridine_synth_cat_dom_sf"/>
</dbReference>
<evidence type="ECO:0000313" key="6">
    <source>
        <dbReference type="EMBL" id="KAK1744817.1"/>
    </source>
</evidence>
<dbReference type="GO" id="GO:0009982">
    <property type="term" value="F:pseudouridine synthase activity"/>
    <property type="evidence" value="ECO:0007669"/>
    <property type="project" value="InterPro"/>
</dbReference>
<feature type="region of interest" description="Disordered" evidence="3">
    <location>
        <begin position="38"/>
        <end position="70"/>
    </location>
</feature>
<dbReference type="GO" id="GO:0001522">
    <property type="term" value="P:pseudouridine synthesis"/>
    <property type="evidence" value="ECO:0007669"/>
    <property type="project" value="InterPro"/>
</dbReference>
<keyword evidence="4" id="KW-0732">Signal</keyword>
<feature type="compositionally biased region" description="Polar residues" evidence="3">
    <location>
        <begin position="61"/>
        <end position="70"/>
    </location>
</feature>
<evidence type="ECO:0000256" key="4">
    <source>
        <dbReference type="SAM" id="SignalP"/>
    </source>
</evidence>
<evidence type="ECO:0000256" key="1">
    <source>
        <dbReference type="ARBA" id="ARBA00008348"/>
    </source>
</evidence>
<dbReference type="GO" id="GO:0003723">
    <property type="term" value="F:RNA binding"/>
    <property type="evidence" value="ECO:0007669"/>
    <property type="project" value="InterPro"/>
</dbReference>
<dbReference type="InterPro" id="IPR006145">
    <property type="entry name" value="PsdUridine_synth_RsuA/RluA"/>
</dbReference>
<dbReference type="AlphaFoldDB" id="A0AAD8YG43"/>
<evidence type="ECO:0000256" key="3">
    <source>
        <dbReference type="SAM" id="MobiDB-lite"/>
    </source>
</evidence>
<proteinExistence type="inferred from homology"/>